<dbReference type="EMBL" id="VOIH02000012">
    <property type="protein sequence ID" value="KAF3431474.1"/>
    <property type="molecule type" value="Genomic_DNA"/>
</dbReference>
<protein>
    <recommendedName>
        <fullName evidence="2">RING-type E3 ubiquitin transferase</fullName>
        <ecNumber evidence="2">2.3.2.27</ecNumber>
    </recommendedName>
</protein>
<evidence type="ECO:0000313" key="11">
    <source>
        <dbReference type="EMBL" id="KAF3431474.1"/>
    </source>
</evidence>
<dbReference type="SUPFAM" id="SSF57850">
    <property type="entry name" value="RING/U-box"/>
    <property type="match status" value="1"/>
</dbReference>
<evidence type="ECO:0000256" key="9">
    <source>
        <dbReference type="SAM" id="MobiDB-lite"/>
    </source>
</evidence>
<dbReference type="SMART" id="SM00184">
    <property type="entry name" value="RING"/>
    <property type="match status" value="1"/>
</dbReference>
<reference evidence="11" key="1">
    <citation type="submission" date="2020-03" db="EMBL/GenBank/DDBJ databases">
        <title>A high-quality chromosome-level genome assembly of a woody plant with both climbing and erect habits, Rhamnella rubrinervis.</title>
        <authorList>
            <person name="Lu Z."/>
            <person name="Yang Y."/>
            <person name="Zhu X."/>
            <person name="Sun Y."/>
        </authorList>
    </citation>
    <scope>NUCLEOTIDE SEQUENCE</scope>
    <source>
        <strain evidence="11">BYM</strain>
        <tissue evidence="11">Leaf</tissue>
    </source>
</reference>
<evidence type="ECO:0000256" key="1">
    <source>
        <dbReference type="ARBA" id="ARBA00000900"/>
    </source>
</evidence>
<feature type="compositionally biased region" description="Polar residues" evidence="9">
    <location>
        <begin position="188"/>
        <end position="201"/>
    </location>
</feature>
<accession>A0A8K0DNM5</accession>
<dbReference type="EC" id="2.3.2.27" evidence="2"/>
<gene>
    <name evidence="11" type="ORF">FNV43_RR26205</name>
</gene>
<dbReference type="PANTHER" id="PTHR15710:SF132">
    <property type="entry name" value="E3 UBIQUITIN-PROTEIN LIGASE MPSR1"/>
    <property type="match status" value="1"/>
</dbReference>
<feature type="domain" description="RING-type" evidence="10">
    <location>
        <begin position="114"/>
        <end position="155"/>
    </location>
</feature>
<dbReference type="GO" id="GO:0061630">
    <property type="term" value="F:ubiquitin protein ligase activity"/>
    <property type="evidence" value="ECO:0007669"/>
    <property type="project" value="UniProtKB-EC"/>
</dbReference>
<dbReference type="OrthoDB" id="8062037at2759"/>
<dbReference type="GO" id="GO:0008270">
    <property type="term" value="F:zinc ion binding"/>
    <property type="evidence" value="ECO:0007669"/>
    <property type="project" value="UniProtKB-KW"/>
</dbReference>
<dbReference type="InterPro" id="IPR001841">
    <property type="entry name" value="Znf_RING"/>
</dbReference>
<dbReference type="GO" id="GO:0005737">
    <property type="term" value="C:cytoplasm"/>
    <property type="evidence" value="ECO:0007669"/>
    <property type="project" value="TreeGrafter"/>
</dbReference>
<evidence type="ECO:0000256" key="7">
    <source>
        <dbReference type="ARBA" id="ARBA00022833"/>
    </source>
</evidence>
<evidence type="ECO:0000256" key="2">
    <source>
        <dbReference type="ARBA" id="ARBA00012483"/>
    </source>
</evidence>
<dbReference type="PROSITE" id="PS50089">
    <property type="entry name" value="ZF_RING_2"/>
    <property type="match status" value="1"/>
</dbReference>
<evidence type="ECO:0000256" key="8">
    <source>
        <dbReference type="PROSITE-ProRule" id="PRU00175"/>
    </source>
</evidence>
<dbReference type="PANTHER" id="PTHR15710">
    <property type="entry name" value="E3 UBIQUITIN-PROTEIN LIGASE PRAJA"/>
    <property type="match status" value="1"/>
</dbReference>
<evidence type="ECO:0000256" key="5">
    <source>
        <dbReference type="ARBA" id="ARBA00022771"/>
    </source>
</evidence>
<keyword evidence="5 8" id="KW-0863">Zinc-finger</keyword>
<dbReference type="AlphaFoldDB" id="A0A8K0DNM5"/>
<sequence length="222" mass="24892">MASEAEMSELSSLFERLMRHRDFSMFLPFIFGFANNIPRPDSQGPDEENENRENPRDRVVLINPFTQNMMVIDGVSSLDSLFRELGGKDGQPPTSKASIEAMPCVEIEEKGVECVICLEEFQVGGVAKVMPCKHRFHGDCIEKWLGMHGSCPVCRHNMPVDEEELGKKRDEEGRERRSRGEVWVSFSFNSGRSSQDSNQIPSSDSNVDDSTSSPAAARDDEV</sequence>
<evidence type="ECO:0000313" key="12">
    <source>
        <dbReference type="Proteomes" id="UP000796880"/>
    </source>
</evidence>
<dbReference type="InterPro" id="IPR013083">
    <property type="entry name" value="Znf_RING/FYVE/PHD"/>
</dbReference>
<organism evidence="11 12">
    <name type="scientific">Rhamnella rubrinervis</name>
    <dbReference type="NCBI Taxonomy" id="2594499"/>
    <lineage>
        <taxon>Eukaryota</taxon>
        <taxon>Viridiplantae</taxon>
        <taxon>Streptophyta</taxon>
        <taxon>Embryophyta</taxon>
        <taxon>Tracheophyta</taxon>
        <taxon>Spermatophyta</taxon>
        <taxon>Magnoliopsida</taxon>
        <taxon>eudicotyledons</taxon>
        <taxon>Gunneridae</taxon>
        <taxon>Pentapetalae</taxon>
        <taxon>rosids</taxon>
        <taxon>fabids</taxon>
        <taxon>Rosales</taxon>
        <taxon>Rhamnaceae</taxon>
        <taxon>rhamnoid group</taxon>
        <taxon>Rhamneae</taxon>
        <taxon>Rhamnella</taxon>
    </lineage>
</organism>
<evidence type="ECO:0000256" key="6">
    <source>
        <dbReference type="ARBA" id="ARBA00022786"/>
    </source>
</evidence>
<name>A0A8K0DNM5_9ROSA</name>
<evidence type="ECO:0000259" key="10">
    <source>
        <dbReference type="PROSITE" id="PS50089"/>
    </source>
</evidence>
<keyword evidence="12" id="KW-1185">Reference proteome</keyword>
<dbReference type="Gene3D" id="3.30.40.10">
    <property type="entry name" value="Zinc/RING finger domain, C3HC4 (zinc finger)"/>
    <property type="match status" value="1"/>
</dbReference>
<dbReference type="FunFam" id="3.30.40.10:FF:000127">
    <property type="entry name" value="E3 ubiquitin-protein ligase RNF181"/>
    <property type="match status" value="1"/>
</dbReference>
<dbReference type="Proteomes" id="UP000796880">
    <property type="component" value="Unassembled WGS sequence"/>
</dbReference>
<keyword evidence="6" id="KW-0833">Ubl conjugation pathway</keyword>
<feature type="compositionally biased region" description="Low complexity" evidence="9">
    <location>
        <begin position="202"/>
        <end position="213"/>
    </location>
</feature>
<feature type="region of interest" description="Disordered" evidence="9">
    <location>
        <begin position="38"/>
        <end position="57"/>
    </location>
</feature>
<dbReference type="GO" id="GO:0016567">
    <property type="term" value="P:protein ubiquitination"/>
    <property type="evidence" value="ECO:0007669"/>
    <property type="project" value="UniProtKB-ARBA"/>
</dbReference>
<feature type="region of interest" description="Disordered" evidence="9">
    <location>
        <begin position="188"/>
        <end position="222"/>
    </location>
</feature>
<dbReference type="Pfam" id="PF13639">
    <property type="entry name" value="zf-RING_2"/>
    <property type="match status" value="1"/>
</dbReference>
<evidence type="ECO:0000256" key="3">
    <source>
        <dbReference type="ARBA" id="ARBA00022679"/>
    </source>
</evidence>
<keyword evidence="4" id="KW-0479">Metal-binding</keyword>
<comment type="caution">
    <text evidence="11">The sequence shown here is derived from an EMBL/GenBank/DDBJ whole genome shotgun (WGS) entry which is preliminary data.</text>
</comment>
<keyword evidence="3" id="KW-0808">Transferase</keyword>
<proteinExistence type="predicted"/>
<comment type="catalytic activity">
    <reaction evidence="1">
        <text>S-ubiquitinyl-[E2 ubiquitin-conjugating enzyme]-L-cysteine + [acceptor protein]-L-lysine = [E2 ubiquitin-conjugating enzyme]-L-cysteine + N(6)-ubiquitinyl-[acceptor protein]-L-lysine.</text>
        <dbReference type="EC" id="2.3.2.27"/>
    </reaction>
</comment>
<evidence type="ECO:0000256" key="4">
    <source>
        <dbReference type="ARBA" id="ARBA00022723"/>
    </source>
</evidence>
<keyword evidence="7" id="KW-0862">Zinc</keyword>